<organism evidence="2 3">
    <name type="scientific">Mycteria americana</name>
    <name type="common">Wood stork</name>
    <dbReference type="NCBI Taxonomy" id="33587"/>
    <lineage>
        <taxon>Eukaryota</taxon>
        <taxon>Metazoa</taxon>
        <taxon>Chordata</taxon>
        <taxon>Craniata</taxon>
        <taxon>Vertebrata</taxon>
        <taxon>Euteleostomi</taxon>
        <taxon>Archelosauria</taxon>
        <taxon>Archosauria</taxon>
        <taxon>Dinosauria</taxon>
        <taxon>Saurischia</taxon>
        <taxon>Theropoda</taxon>
        <taxon>Coelurosauria</taxon>
        <taxon>Aves</taxon>
        <taxon>Neognathae</taxon>
        <taxon>Neoaves</taxon>
        <taxon>Aequornithes</taxon>
        <taxon>Ciconiiformes</taxon>
        <taxon>Ciconiidae</taxon>
        <taxon>Mycteria</taxon>
    </lineage>
</organism>
<evidence type="ECO:0000313" key="3">
    <source>
        <dbReference type="Proteomes" id="UP001333110"/>
    </source>
</evidence>
<accession>A0AAN7S2I5</accession>
<dbReference type="Proteomes" id="UP001333110">
    <property type="component" value="Unassembled WGS sequence"/>
</dbReference>
<reference evidence="2 3" key="1">
    <citation type="journal article" date="2023" name="J. Hered.">
        <title>Chromosome-level genome of the wood stork (Mycteria americana) provides insight into avian chromosome evolution.</title>
        <authorList>
            <person name="Flamio R. Jr."/>
            <person name="Ramstad K.M."/>
        </authorList>
    </citation>
    <scope>NUCLEOTIDE SEQUENCE [LARGE SCALE GENOMIC DNA]</scope>
    <source>
        <strain evidence="2">JAX WOST 10</strain>
    </source>
</reference>
<sequence length="295" mass="32756">MHSEVQILASYPHCVVAPGKTSDDRTDDTSYHPSIRIFKDCHSCSLDTGVLPFPMLLAAYLFLAISLDASCDVESEDIEQKEDQNTSGLYMLNMMPYGVGYPLGQLGSAVPAVSPPSFLCTPSLLAVLSPIPLGRMLEVARTTAEVAPSRHLPQVSRDEKRASQHTCSENDQAAPMSSRDLECDEQQPYTHKHHHVLKSSASCSHAHLLTRTYAALHHIYQSQRVLVYSHSWEGSPPQDFIQDAFNLVTALPTAVYLTHVEGENQRQNPSHQSTGLEVVWVTESEYLLELCRLEE</sequence>
<proteinExistence type="predicted"/>
<name>A0AAN7S2I5_MYCAM</name>
<feature type="region of interest" description="Disordered" evidence="1">
    <location>
        <begin position="148"/>
        <end position="179"/>
    </location>
</feature>
<comment type="caution">
    <text evidence="2">The sequence shown here is derived from an EMBL/GenBank/DDBJ whole genome shotgun (WGS) entry which is preliminary data.</text>
</comment>
<evidence type="ECO:0000256" key="1">
    <source>
        <dbReference type="SAM" id="MobiDB-lite"/>
    </source>
</evidence>
<keyword evidence="3" id="KW-1185">Reference proteome</keyword>
<gene>
    <name evidence="2" type="ORF">QYF61_003846</name>
</gene>
<evidence type="ECO:0000313" key="2">
    <source>
        <dbReference type="EMBL" id="KAK4826025.1"/>
    </source>
</evidence>
<protein>
    <submittedName>
        <fullName evidence="2">Uncharacterized protein</fullName>
    </submittedName>
</protein>
<dbReference type="EMBL" id="JAUNZN010000002">
    <property type="protein sequence ID" value="KAK4826025.1"/>
    <property type="molecule type" value="Genomic_DNA"/>
</dbReference>
<dbReference type="AlphaFoldDB" id="A0AAN7S2I5"/>